<dbReference type="AlphaFoldDB" id="A0AAU9IGB2"/>
<sequence length="323" mass="36676">MKVQRCAGPTRKVFVNIRDVHKQSPPLRTNKSPSRGILVPKPPEPKSEPHFIRKKVDSFRCHTPDQGGGKPQSPQTLPPLAQKKGNSSISNSPSHSNSSTCQRWYTPTHFKPKEIDTHILLPKSPIDKEDICTPYELKSKQRLTNRNAEIRRSFKQIPQPPEKMQRVDLRKGSFSKKQIATALASANTSANLSKIDLDISKLSLKCEEILQPWEDLSTNNQSTNPTPDLSSSGLNRFQHLSKGYRLDKQSFAKEIDKQTRRTRSENSSTEKQPKGIQAYTPEPPLLHPWQKFMQDLDDISNIADNKQSNKFIKPKGPIRARHL</sequence>
<feature type="compositionally biased region" description="Basic and acidic residues" evidence="1">
    <location>
        <begin position="248"/>
        <end position="264"/>
    </location>
</feature>
<name>A0AAU9IGB2_9CILI</name>
<comment type="caution">
    <text evidence="2">The sequence shown here is derived from an EMBL/GenBank/DDBJ whole genome shotgun (WGS) entry which is preliminary data.</text>
</comment>
<dbReference type="EMBL" id="CAJZBQ010000009">
    <property type="protein sequence ID" value="CAG9312860.1"/>
    <property type="molecule type" value="Genomic_DNA"/>
</dbReference>
<evidence type="ECO:0000256" key="1">
    <source>
        <dbReference type="SAM" id="MobiDB-lite"/>
    </source>
</evidence>
<dbReference type="Proteomes" id="UP001162131">
    <property type="component" value="Unassembled WGS sequence"/>
</dbReference>
<reference evidence="2" key="1">
    <citation type="submission" date="2021-09" db="EMBL/GenBank/DDBJ databases">
        <authorList>
            <consortium name="AG Swart"/>
            <person name="Singh M."/>
            <person name="Singh A."/>
            <person name="Seah K."/>
            <person name="Emmerich C."/>
        </authorList>
    </citation>
    <scope>NUCLEOTIDE SEQUENCE</scope>
    <source>
        <strain evidence="2">ATCC30299</strain>
    </source>
</reference>
<feature type="compositionally biased region" description="Low complexity" evidence="1">
    <location>
        <begin position="86"/>
        <end position="99"/>
    </location>
</feature>
<keyword evidence="3" id="KW-1185">Reference proteome</keyword>
<feature type="region of interest" description="Disordered" evidence="1">
    <location>
        <begin position="17"/>
        <end position="104"/>
    </location>
</feature>
<feature type="region of interest" description="Disordered" evidence="1">
    <location>
        <begin position="248"/>
        <end position="284"/>
    </location>
</feature>
<evidence type="ECO:0000313" key="3">
    <source>
        <dbReference type="Proteomes" id="UP001162131"/>
    </source>
</evidence>
<evidence type="ECO:0000313" key="2">
    <source>
        <dbReference type="EMBL" id="CAG9312860.1"/>
    </source>
</evidence>
<proteinExistence type="predicted"/>
<gene>
    <name evidence="2" type="ORF">BSTOLATCC_MIC7652</name>
</gene>
<feature type="compositionally biased region" description="Basic and acidic residues" evidence="1">
    <location>
        <begin position="43"/>
        <end position="63"/>
    </location>
</feature>
<protein>
    <submittedName>
        <fullName evidence="2">Uncharacterized protein</fullName>
    </submittedName>
</protein>
<organism evidence="2 3">
    <name type="scientific">Blepharisma stoltei</name>
    <dbReference type="NCBI Taxonomy" id="1481888"/>
    <lineage>
        <taxon>Eukaryota</taxon>
        <taxon>Sar</taxon>
        <taxon>Alveolata</taxon>
        <taxon>Ciliophora</taxon>
        <taxon>Postciliodesmatophora</taxon>
        <taxon>Heterotrichea</taxon>
        <taxon>Heterotrichida</taxon>
        <taxon>Blepharismidae</taxon>
        <taxon>Blepharisma</taxon>
    </lineage>
</organism>
<accession>A0AAU9IGB2</accession>